<evidence type="ECO:0000313" key="1">
    <source>
        <dbReference type="EMBL" id="PFX25600.1"/>
    </source>
</evidence>
<reference evidence="2" key="1">
    <citation type="journal article" date="2017" name="bioRxiv">
        <title>Comparative analysis of the genomes of Stylophora pistillata and Acropora digitifera provides evidence for extensive differences between species of corals.</title>
        <authorList>
            <person name="Voolstra C.R."/>
            <person name="Li Y."/>
            <person name="Liew Y.J."/>
            <person name="Baumgarten S."/>
            <person name="Zoccola D."/>
            <person name="Flot J.-F."/>
            <person name="Tambutte S."/>
            <person name="Allemand D."/>
            <person name="Aranda M."/>
        </authorList>
    </citation>
    <scope>NUCLEOTIDE SEQUENCE [LARGE SCALE GENOMIC DNA]</scope>
</reference>
<protein>
    <submittedName>
        <fullName evidence="1">Uncharacterized protein</fullName>
    </submittedName>
</protein>
<dbReference type="AlphaFoldDB" id="A0A2B4S9W6"/>
<keyword evidence="2" id="KW-1185">Reference proteome</keyword>
<accession>A0A2B4S9W6</accession>
<evidence type="ECO:0000313" key="2">
    <source>
        <dbReference type="Proteomes" id="UP000225706"/>
    </source>
</evidence>
<dbReference type="EMBL" id="LSMT01000147">
    <property type="protein sequence ID" value="PFX25600.1"/>
    <property type="molecule type" value="Genomic_DNA"/>
</dbReference>
<sequence>MSARLKTLVVRGTRKQLSRGAFCLTLFNDNKALRLAPSDNKYKLGTVELNCVHQGELHPFSTNQGL</sequence>
<proteinExistence type="predicted"/>
<organism evidence="1 2">
    <name type="scientific">Stylophora pistillata</name>
    <name type="common">Smooth cauliflower coral</name>
    <dbReference type="NCBI Taxonomy" id="50429"/>
    <lineage>
        <taxon>Eukaryota</taxon>
        <taxon>Metazoa</taxon>
        <taxon>Cnidaria</taxon>
        <taxon>Anthozoa</taxon>
        <taxon>Hexacorallia</taxon>
        <taxon>Scleractinia</taxon>
        <taxon>Astrocoeniina</taxon>
        <taxon>Pocilloporidae</taxon>
        <taxon>Stylophora</taxon>
    </lineage>
</organism>
<name>A0A2B4S9W6_STYPI</name>
<comment type="caution">
    <text evidence="1">The sequence shown here is derived from an EMBL/GenBank/DDBJ whole genome shotgun (WGS) entry which is preliminary data.</text>
</comment>
<gene>
    <name evidence="1" type="ORF">AWC38_SpisGene9769</name>
</gene>
<dbReference type="Proteomes" id="UP000225706">
    <property type="component" value="Unassembled WGS sequence"/>
</dbReference>